<keyword evidence="2" id="KW-0442">Lipid degradation</keyword>
<evidence type="ECO:0000256" key="4">
    <source>
        <dbReference type="SAM" id="SignalP"/>
    </source>
</evidence>
<accession>A0A1S1HJX6</accession>
<feature type="signal peptide" evidence="4">
    <location>
        <begin position="1"/>
        <end position="21"/>
    </location>
</feature>
<evidence type="ECO:0000256" key="2">
    <source>
        <dbReference type="ARBA" id="ARBA00022963"/>
    </source>
</evidence>
<proteinExistence type="predicted"/>
<dbReference type="Proteomes" id="UP000179467">
    <property type="component" value="Unassembled WGS sequence"/>
</dbReference>
<sequence>MKIILILIAALSLTPSSAAWATTSPGPVCEASWVDSARTRTVPVRIRMPEGSGKVPVILFSHGLGGSVDSGMLWAQAWASAGFAVVNLQHPGSDRSILRGGAVRGAMSPQQLVSRITDVHFVIDELGRKGREGACDLSRLDLSRIGMSGHSFGAHTTQAVAGQHFPMAGSDGFTDTRVKAAIAFSPSPPFRGSAEAAFADVYIPFFSITGTDDSVPLTPQIRPADRERPYRAMPPGGKYLLVLDGATHMDFNGRGDGRPAPNAHIQAVVIDATIAFWRWTLLGDEAAKRQLDADDVGLVAGDRLEHR</sequence>
<evidence type="ECO:0000256" key="1">
    <source>
        <dbReference type="ARBA" id="ARBA00022801"/>
    </source>
</evidence>
<protein>
    <submittedName>
        <fullName evidence="5">Alpha/beta hydrolase family protein</fullName>
    </submittedName>
</protein>
<gene>
    <name evidence="5" type="ORF">BHE75_03737</name>
</gene>
<keyword evidence="1 5" id="KW-0378">Hydrolase</keyword>
<dbReference type="OrthoDB" id="339159at2"/>
<keyword evidence="6" id="KW-1185">Reference proteome</keyword>
<dbReference type="GO" id="GO:0003847">
    <property type="term" value="F:1-alkyl-2-acetylglycerophosphocholine esterase activity"/>
    <property type="evidence" value="ECO:0007669"/>
    <property type="project" value="TreeGrafter"/>
</dbReference>
<reference evidence="5 6" key="1">
    <citation type="submission" date="2016-09" db="EMBL/GenBank/DDBJ databases">
        <title>Metabolic pathway, cell adaptation mechanisms and a novel monoxygenase revealed through proteogenomic-transcription analysis of a Sphingomonas haloaromaticamans strain degrading the fungicide ortho-phenylphenol.</title>
        <authorList>
            <person name="Perruchon C."/>
            <person name="Papadopoulou E.S."/>
            <person name="Rousidou C."/>
            <person name="Vasileiadis S."/>
            <person name="Tanou G."/>
            <person name="Amoutzias G."/>
            <person name="Molassiotis A."/>
            <person name="Karpouzas D.G."/>
        </authorList>
    </citation>
    <scope>NUCLEOTIDE SEQUENCE [LARGE SCALE GENOMIC DNA]</scope>
    <source>
        <strain evidence="5 6">P3</strain>
    </source>
</reference>
<dbReference type="InterPro" id="IPR029058">
    <property type="entry name" value="AB_hydrolase_fold"/>
</dbReference>
<name>A0A1S1HJX6_9SPHN</name>
<evidence type="ECO:0000313" key="5">
    <source>
        <dbReference type="EMBL" id="OHT21726.1"/>
    </source>
</evidence>
<dbReference type="PANTHER" id="PTHR10272:SF0">
    <property type="entry name" value="PLATELET-ACTIVATING FACTOR ACETYLHYDROLASE"/>
    <property type="match status" value="1"/>
</dbReference>
<dbReference type="PANTHER" id="PTHR10272">
    <property type="entry name" value="PLATELET-ACTIVATING FACTOR ACETYLHYDROLASE"/>
    <property type="match status" value="1"/>
</dbReference>
<dbReference type="SUPFAM" id="SSF53474">
    <property type="entry name" value="alpha/beta-Hydrolases"/>
    <property type="match status" value="1"/>
</dbReference>
<dbReference type="AlphaFoldDB" id="A0A1S1HJX6"/>
<dbReference type="EMBL" id="MIPT01000001">
    <property type="protein sequence ID" value="OHT21726.1"/>
    <property type="molecule type" value="Genomic_DNA"/>
</dbReference>
<keyword evidence="3" id="KW-0443">Lipid metabolism</keyword>
<dbReference type="Gene3D" id="3.40.50.1820">
    <property type="entry name" value="alpha/beta hydrolase"/>
    <property type="match status" value="1"/>
</dbReference>
<feature type="chain" id="PRO_5010331055" evidence="4">
    <location>
        <begin position="22"/>
        <end position="307"/>
    </location>
</feature>
<keyword evidence="4" id="KW-0732">Signal</keyword>
<evidence type="ECO:0000313" key="6">
    <source>
        <dbReference type="Proteomes" id="UP000179467"/>
    </source>
</evidence>
<dbReference type="RefSeq" id="WP_070934736.1">
    <property type="nucleotide sequence ID" value="NZ_MIPT01000001.1"/>
</dbReference>
<evidence type="ECO:0000256" key="3">
    <source>
        <dbReference type="ARBA" id="ARBA00023098"/>
    </source>
</evidence>
<dbReference type="GO" id="GO:0016042">
    <property type="term" value="P:lipid catabolic process"/>
    <property type="evidence" value="ECO:0007669"/>
    <property type="project" value="UniProtKB-KW"/>
</dbReference>
<comment type="caution">
    <text evidence="5">The sequence shown here is derived from an EMBL/GenBank/DDBJ whole genome shotgun (WGS) entry which is preliminary data.</text>
</comment>
<organism evidence="5 6">
    <name type="scientific">Edaphosphingomonas haloaromaticamans</name>
    <dbReference type="NCBI Taxonomy" id="653954"/>
    <lineage>
        <taxon>Bacteria</taxon>
        <taxon>Pseudomonadati</taxon>
        <taxon>Pseudomonadota</taxon>
        <taxon>Alphaproteobacteria</taxon>
        <taxon>Sphingomonadales</taxon>
        <taxon>Rhizorhabdaceae</taxon>
        <taxon>Edaphosphingomonas</taxon>
    </lineage>
</organism>